<accession>A0A9Q5I1Y4</accession>
<dbReference type="Proteomes" id="UP000757232">
    <property type="component" value="Unassembled WGS sequence"/>
</dbReference>
<dbReference type="AlphaFoldDB" id="A0A9Q5I1Y4"/>
<evidence type="ECO:0000256" key="1">
    <source>
        <dbReference type="SAM" id="MobiDB-lite"/>
    </source>
</evidence>
<name>A0A9Q5I1Y4_SANBA</name>
<organism evidence="2 3">
    <name type="scientific">Sanghuangporus baumii</name>
    <name type="common">Phellinus baumii</name>
    <dbReference type="NCBI Taxonomy" id="108892"/>
    <lineage>
        <taxon>Eukaryota</taxon>
        <taxon>Fungi</taxon>
        <taxon>Dikarya</taxon>
        <taxon>Basidiomycota</taxon>
        <taxon>Agaricomycotina</taxon>
        <taxon>Agaricomycetes</taxon>
        <taxon>Hymenochaetales</taxon>
        <taxon>Hymenochaetaceae</taxon>
        <taxon>Sanghuangporus</taxon>
    </lineage>
</organism>
<dbReference type="EMBL" id="LNZH02000142">
    <property type="protein sequence ID" value="OCB90044.1"/>
    <property type="molecule type" value="Genomic_DNA"/>
</dbReference>
<sequence length="1158" mass="129400">MHSILASLRNYTAPSITWPHRDPIVRSFVPTASLSDLAEDKRTYQLCQWIFQGSRSVVVENVENNAFNICFPQKLYSTVYHVARRLALRVGLQINTLTHVWRRAPYAVSSRHISNETYRPDAAYSREDLTRQRDRTKAVHDLAFLVSQQNAQSPSPKLQTPHDIKGFYLAVKTKGLLCELSSEELSSLIRLFGSLSILPNLDNDSTAFRDNNTDAFALHPLAPILHRHQTIGRRTHWGFVLSVAKDKTSRGLRLGESDNFWLMRAALEDVKRLSADEPEGDNIKLCLDRAKNYYLRIKSPNDAWSVHQIYLSALLDYGGHESCDEVLARLGNLLSWKGGLSASLRILLWRVVVFPGASMAKSTKARFLHILRKKLSQVQDVLPMYSNRAAKEVGWASLDSTVQSRYHDALTIRDYFADIIFSFRPGTHPTLRYLHEVYPWALFEARAALCAFNDGTFATLDDEDRASWNNLVLLSLSFASARKGPGSLSAAGAAPQQGFDGGVDSQSQVLGWTVICSLAALSSELHIRSPLHKVTNPAAAHRIQEISRTLWILWRKEEAWRAGAVMRSMPLICCSTTSFMALASVSGDSRLAISLVRHIADSIIYPAQLGSEVLDRSMLHECAVHFAVLTATWGVGTPPQHSWDGILGALRYAQLIPDGNGSQSVRCLNSIADALVMHLVRKHLMLANGLVKSAAEHGLSISGDVLLSVGKALASEGHFELVLDYLKDGRMPGSTSSLLLNAVMDSLLRYHQDKLRPNIVQSFVEIVTKKSILPTNNHALETFIHLCIRAGHIKEAVKIVGAVCQSSSTLLSPSFLAELVTALISHRHYKLLGEILKDAWHKMPGRRASLFRGYRLRYTRQLLSLFPKVTSQEIARSLPFSVYVWPVLKDHIPFHPRLAQLNKKVISLKLSSQLQKMGRLDEKTLERAVHLLVDAGRITSAVKLLNKHSPDKVPTKAGNIILSASLRPTRKGRRQVRHASTRLAQLIEERGFVPDRVTLNLLMKALLRWKSITPTSTIRALFDKLLINGYPMPENMPTVPSGPVAASTPEQHNTPPATRSRSLFGTDGSTSKRKSLPVNLQAFPKHISFTRHTRPLYKMFVKALEARGDREGAARITNVLRQVEEKEMQQIAIRAEARRFGRIKAREKARRAGAPKKQ</sequence>
<dbReference type="OrthoDB" id="2565179at2759"/>
<proteinExistence type="predicted"/>
<reference evidence="2" key="1">
    <citation type="submission" date="2016-06" db="EMBL/GenBank/DDBJ databases">
        <title>Draft Genome sequence of the fungus Inonotus baumii.</title>
        <authorList>
            <person name="Zhu H."/>
            <person name="Lin W."/>
        </authorList>
    </citation>
    <scope>NUCLEOTIDE SEQUENCE</scope>
    <source>
        <strain evidence="2">821</strain>
    </source>
</reference>
<protein>
    <submittedName>
        <fullName evidence="2">Uncharacterized protein</fullName>
    </submittedName>
</protein>
<feature type="region of interest" description="Disordered" evidence="1">
    <location>
        <begin position="1037"/>
        <end position="1072"/>
    </location>
</feature>
<feature type="compositionally biased region" description="Polar residues" evidence="1">
    <location>
        <begin position="1048"/>
        <end position="1069"/>
    </location>
</feature>
<comment type="caution">
    <text evidence="2">The sequence shown here is derived from an EMBL/GenBank/DDBJ whole genome shotgun (WGS) entry which is preliminary data.</text>
</comment>
<gene>
    <name evidence="2" type="ORF">A7U60_g2708</name>
</gene>
<evidence type="ECO:0000313" key="2">
    <source>
        <dbReference type="EMBL" id="OCB90044.1"/>
    </source>
</evidence>
<evidence type="ECO:0000313" key="3">
    <source>
        <dbReference type="Proteomes" id="UP000757232"/>
    </source>
</evidence>
<keyword evidence="3" id="KW-1185">Reference proteome</keyword>